<keyword evidence="2" id="KW-0479">Metal-binding</keyword>
<comment type="caution">
    <text evidence="5">The sequence shown here is derived from an EMBL/GenBank/DDBJ whole genome shotgun (WGS) entry which is preliminary data.</text>
</comment>
<dbReference type="RefSeq" id="WP_185693595.1">
    <property type="nucleotide sequence ID" value="NZ_JACHVA010000106.1"/>
</dbReference>
<dbReference type="InterPro" id="IPR024607">
    <property type="entry name" value="Sulfatase_CS"/>
</dbReference>
<evidence type="ECO:0000313" key="6">
    <source>
        <dbReference type="Proteomes" id="UP000525652"/>
    </source>
</evidence>
<dbReference type="PROSITE" id="PS00149">
    <property type="entry name" value="SULFATASE_2"/>
    <property type="match status" value="1"/>
</dbReference>
<keyword evidence="3 5" id="KW-0378">Hydrolase</keyword>
<comment type="similarity">
    <text evidence="1">Belongs to the sulfatase family.</text>
</comment>
<dbReference type="Gene3D" id="3.40.720.10">
    <property type="entry name" value="Alkaline Phosphatase, subunit A"/>
    <property type="match status" value="1"/>
</dbReference>
<proteinExistence type="inferred from homology"/>
<dbReference type="InterPro" id="IPR000917">
    <property type="entry name" value="Sulfatase_N"/>
</dbReference>
<dbReference type="SUPFAM" id="SSF53649">
    <property type="entry name" value="Alkaline phosphatase-like"/>
    <property type="match status" value="1"/>
</dbReference>
<keyword evidence="5" id="KW-0808">Transferase</keyword>
<dbReference type="AlphaFoldDB" id="A0A7X1E6R6"/>
<dbReference type="Proteomes" id="UP000525652">
    <property type="component" value="Unassembled WGS sequence"/>
</dbReference>
<dbReference type="InterPro" id="IPR017850">
    <property type="entry name" value="Alkaline_phosphatase_core_sf"/>
</dbReference>
<reference evidence="5 6" key="1">
    <citation type="submission" date="2020-07" db="EMBL/GenBank/DDBJ databases">
        <authorList>
            <person name="Feng X."/>
        </authorList>
    </citation>
    <scope>NUCLEOTIDE SEQUENCE [LARGE SCALE GENOMIC DNA]</scope>
    <source>
        <strain evidence="5 6">JCM14086</strain>
    </source>
</reference>
<evidence type="ECO:0000256" key="1">
    <source>
        <dbReference type="ARBA" id="ARBA00008779"/>
    </source>
</evidence>
<feature type="domain" description="Sulfatase N-terminal" evidence="4">
    <location>
        <begin position="5"/>
        <end position="322"/>
    </location>
</feature>
<gene>
    <name evidence="5" type="ORF">H5P30_14205</name>
</gene>
<dbReference type="GO" id="GO:0005737">
    <property type="term" value="C:cytoplasm"/>
    <property type="evidence" value="ECO:0007669"/>
    <property type="project" value="TreeGrafter"/>
</dbReference>
<name>A0A7X1E6R6_9BACT</name>
<evidence type="ECO:0000256" key="3">
    <source>
        <dbReference type="ARBA" id="ARBA00022801"/>
    </source>
</evidence>
<evidence type="ECO:0000256" key="2">
    <source>
        <dbReference type="ARBA" id="ARBA00022723"/>
    </source>
</evidence>
<keyword evidence="6" id="KW-1185">Reference proteome</keyword>
<protein>
    <submittedName>
        <fullName evidence="5">Sulfatase-like hydrolase/transferase</fullName>
    </submittedName>
</protein>
<dbReference type="Pfam" id="PF00884">
    <property type="entry name" value="Sulfatase"/>
    <property type="match status" value="1"/>
</dbReference>
<dbReference type="GO" id="GO:0016740">
    <property type="term" value="F:transferase activity"/>
    <property type="evidence" value="ECO:0007669"/>
    <property type="project" value="UniProtKB-KW"/>
</dbReference>
<organism evidence="5 6">
    <name type="scientific">Puniceicoccus vermicola</name>
    <dbReference type="NCBI Taxonomy" id="388746"/>
    <lineage>
        <taxon>Bacteria</taxon>
        <taxon>Pseudomonadati</taxon>
        <taxon>Verrucomicrobiota</taxon>
        <taxon>Opitutia</taxon>
        <taxon>Puniceicoccales</taxon>
        <taxon>Puniceicoccaceae</taxon>
        <taxon>Puniceicoccus</taxon>
    </lineage>
</organism>
<dbReference type="PANTHER" id="PTHR45953:SF1">
    <property type="entry name" value="IDURONATE 2-SULFATASE"/>
    <property type="match status" value="1"/>
</dbReference>
<accession>A0A7X1E6R6</accession>
<dbReference type="EMBL" id="JACHVA010000106">
    <property type="protein sequence ID" value="MBC2602932.1"/>
    <property type="molecule type" value="Genomic_DNA"/>
</dbReference>
<dbReference type="PANTHER" id="PTHR45953">
    <property type="entry name" value="IDURONATE 2-SULFATASE"/>
    <property type="match status" value="1"/>
</dbReference>
<dbReference type="GO" id="GO:0008484">
    <property type="term" value="F:sulfuric ester hydrolase activity"/>
    <property type="evidence" value="ECO:0007669"/>
    <property type="project" value="TreeGrafter"/>
</dbReference>
<dbReference type="GO" id="GO:0046872">
    <property type="term" value="F:metal ion binding"/>
    <property type="evidence" value="ECO:0007669"/>
    <property type="project" value="UniProtKB-KW"/>
</dbReference>
<evidence type="ECO:0000313" key="5">
    <source>
        <dbReference type="EMBL" id="MBC2602932.1"/>
    </source>
</evidence>
<sequence>MNNPKNILLITTDQQSATMLSCAGNPDLNTPNIDSLAADGIRFEKAYAAQPLCGPQRCSWYTGLMPHQHGITFNVDDIEIETDQMMGQIFRDAGYSTGFSGKWHVNVPTQDKARHGFDWMNNIRCNGADEGIAPDFKRFLNENDNRPFLFSASFNNPHNICEGSRGWPFPDGNPGMIENLDQLPPLPGNFGVPQNEPSVIREVQGLYQNGIYPIAKWDETRWRLHRWYYCRLTEIVDRRIGDLLQILRESELLNDTLIVFTSDHGEGNAHHQWIQKQVLYDEAARVPFLLSQPGSELEHNDTRQLVNSGIDLIPTLCGLAQIECPIHLDGQDWSRILDDPELPDQRDYLVVETEFCTFNKPLGYMGRAVRTSRYKYMVYSVGENREFFADMENDPGETENLVGNPNHLEELERHRTLLRNYIVEKDDIFPMDLIGP</sequence>
<evidence type="ECO:0000259" key="4">
    <source>
        <dbReference type="Pfam" id="PF00884"/>
    </source>
</evidence>